<organism evidence="2 3">
    <name type="scientific">Companilactobacillus keshanensis</name>
    <dbReference type="NCBI Taxonomy" id="2486003"/>
    <lineage>
        <taxon>Bacteria</taxon>
        <taxon>Bacillati</taxon>
        <taxon>Bacillota</taxon>
        <taxon>Bacilli</taxon>
        <taxon>Lactobacillales</taxon>
        <taxon>Lactobacillaceae</taxon>
        <taxon>Companilactobacillus</taxon>
    </lineage>
</organism>
<feature type="transmembrane region" description="Helical" evidence="1">
    <location>
        <begin position="27"/>
        <end position="48"/>
    </location>
</feature>
<keyword evidence="1" id="KW-0812">Transmembrane</keyword>
<proteinExistence type="predicted"/>
<evidence type="ECO:0000256" key="1">
    <source>
        <dbReference type="SAM" id="Phobius"/>
    </source>
</evidence>
<comment type="caution">
    <text evidence="2">The sequence shown here is derived from an EMBL/GenBank/DDBJ whole genome shotgun (WGS) entry which is preliminary data.</text>
</comment>
<keyword evidence="1" id="KW-0472">Membrane</keyword>
<sequence>MILITKLLTANAEDKANFFKLIRDEPWLVPTTVFFEMIPVSIMAYGFWKNRKLKTQLKIEHEKTIRSFIERSETIDLKPEELYFLKHI</sequence>
<reference evidence="3" key="1">
    <citation type="journal article" date="2019" name="Int. J. Syst. Evol. Microbiol.">
        <title>The Global Catalogue of Microorganisms (GCM) 10K type strain sequencing project: providing services to taxonomists for standard genome sequencing and annotation.</title>
        <authorList>
            <consortium name="The Broad Institute Genomics Platform"/>
            <consortium name="The Broad Institute Genome Sequencing Center for Infectious Disease"/>
            <person name="Wu L."/>
            <person name="Ma J."/>
        </authorList>
    </citation>
    <scope>NUCLEOTIDE SEQUENCE [LARGE SCALE GENOMIC DNA]</scope>
    <source>
        <strain evidence="3">CCM 8936</strain>
    </source>
</reference>
<evidence type="ECO:0000313" key="3">
    <source>
        <dbReference type="Proteomes" id="UP001597251"/>
    </source>
</evidence>
<protein>
    <recommendedName>
        <fullName evidence="4">Transposase</fullName>
    </recommendedName>
</protein>
<accession>A0ABW4BSH0</accession>
<name>A0ABW4BSH0_9LACO</name>
<keyword evidence="3" id="KW-1185">Reference proteome</keyword>
<dbReference type="Proteomes" id="UP001597251">
    <property type="component" value="Unassembled WGS sequence"/>
</dbReference>
<keyword evidence="1" id="KW-1133">Transmembrane helix</keyword>
<dbReference type="EMBL" id="JBHTOI010000035">
    <property type="protein sequence ID" value="MFD1418153.1"/>
    <property type="molecule type" value="Genomic_DNA"/>
</dbReference>
<gene>
    <name evidence="2" type="ORF">ACFQ42_05330</name>
</gene>
<evidence type="ECO:0008006" key="4">
    <source>
        <dbReference type="Google" id="ProtNLM"/>
    </source>
</evidence>
<evidence type="ECO:0000313" key="2">
    <source>
        <dbReference type="EMBL" id="MFD1418153.1"/>
    </source>
</evidence>
<dbReference type="RefSeq" id="WP_125677948.1">
    <property type="nucleotide sequence ID" value="NZ_JBHTOI010000035.1"/>
</dbReference>